<dbReference type="Proteomes" id="UP000297245">
    <property type="component" value="Unassembled WGS sequence"/>
</dbReference>
<evidence type="ECO:0000313" key="8">
    <source>
        <dbReference type="Proteomes" id="UP000297245"/>
    </source>
</evidence>
<gene>
    <name evidence="7" type="ORF">K435DRAFT_838521</name>
</gene>
<reference evidence="7 8" key="1">
    <citation type="journal article" date="2019" name="Nat. Ecol. Evol.">
        <title>Megaphylogeny resolves global patterns of mushroom evolution.</title>
        <authorList>
            <person name="Varga T."/>
            <person name="Krizsan K."/>
            <person name="Foldi C."/>
            <person name="Dima B."/>
            <person name="Sanchez-Garcia M."/>
            <person name="Sanchez-Ramirez S."/>
            <person name="Szollosi G.J."/>
            <person name="Szarkandi J.G."/>
            <person name="Papp V."/>
            <person name="Albert L."/>
            <person name="Andreopoulos W."/>
            <person name="Angelini C."/>
            <person name="Antonin V."/>
            <person name="Barry K.W."/>
            <person name="Bougher N.L."/>
            <person name="Buchanan P."/>
            <person name="Buyck B."/>
            <person name="Bense V."/>
            <person name="Catcheside P."/>
            <person name="Chovatia M."/>
            <person name="Cooper J."/>
            <person name="Damon W."/>
            <person name="Desjardin D."/>
            <person name="Finy P."/>
            <person name="Geml J."/>
            <person name="Haridas S."/>
            <person name="Hughes K."/>
            <person name="Justo A."/>
            <person name="Karasinski D."/>
            <person name="Kautmanova I."/>
            <person name="Kiss B."/>
            <person name="Kocsube S."/>
            <person name="Kotiranta H."/>
            <person name="LaButti K.M."/>
            <person name="Lechner B.E."/>
            <person name="Liimatainen K."/>
            <person name="Lipzen A."/>
            <person name="Lukacs Z."/>
            <person name="Mihaltcheva S."/>
            <person name="Morgado L.N."/>
            <person name="Niskanen T."/>
            <person name="Noordeloos M.E."/>
            <person name="Ohm R.A."/>
            <person name="Ortiz-Santana B."/>
            <person name="Ovrebo C."/>
            <person name="Racz N."/>
            <person name="Riley R."/>
            <person name="Savchenko A."/>
            <person name="Shiryaev A."/>
            <person name="Soop K."/>
            <person name="Spirin V."/>
            <person name="Szebenyi C."/>
            <person name="Tomsovsky M."/>
            <person name="Tulloss R.E."/>
            <person name="Uehling J."/>
            <person name="Grigoriev I.V."/>
            <person name="Vagvolgyi C."/>
            <person name="Papp T."/>
            <person name="Martin F.M."/>
            <person name="Miettinen O."/>
            <person name="Hibbett D.S."/>
            <person name="Nagy L.G."/>
        </authorList>
    </citation>
    <scope>NUCLEOTIDE SEQUENCE [LARGE SCALE GENOMIC DNA]</scope>
    <source>
        <strain evidence="7 8">CBS 962.96</strain>
    </source>
</reference>
<dbReference type="SUPFAM" id="SSF90229">
    <property type="entry name" value="CCCH zinc finger"/>
    <property type="match status" value="1"/>
</dbReference>
<feature type="domain" description="C3H1-type" evidence="6">
    <location>
        <begin position="148"/>
        <end position="174"/>
    </location>
</feature>
<dbReference type="SMART" id="SM00356">
    <property type="entry name" value="ZnF_C3H1"/>
    <property type="match status" value="4"/>
</dbReference>
<feature type="domain" description="C3H1-type" evidence="6">
    <location>
        <begin position="178"/>
        <end position="203"/>
    </location>
</feature>
<keyword evidence="3 4" id="KW-0862">Zinc</keyword>
<keyword evidence="1 4" id="KW-0479">Metal-binding</keyword>
<feature type="domain" description="C3H1-type" evidence="6">
    <location>
        <begin position="10"/>
        <end position="36"/>
    </location>
</feature>
<evidence type="ECO:0000259" key="6">
    <source>
        <dbReference type="PROSITE" id="PS50103"/>
    </source>
</evidence>
<feature type="domain" description="C3H1-type" evidence="6">
    <location>
        <begin position="99"/>
        <end position="127"/>
    </location>
</feature>
<evidence type="ECO:0000256" key="5">
    <source>
        <dbReference type="SAM" id="MobiDB-lite"/>
    </source>
</evidence>
<dbReference type="PROSITE" id="PS50103">
    <property type="entry name" value="ZF_C3H1"/>
    <property type="match status" value="4"/>
</dbReference>
<evidence type="ECO:0000256" key="1">
    <source>
        <dbReference type="ARBA" id="ARBA00022723"/>
    </source>
</evidence>
<dbReference type="Gene3D" id="4.10.1000.10">
    <property type="entry name" value="Zinc finger, CCCH-type"/>
    <property type="match status" value="2"/>
</dbReference>
<keyword evidence="8" id="KW-1185">Reference proteome</keyword>
<evidence type="ECO:0000256" key="4">
    <source>
        <dbReference type="PROSITE-ProRule" id="PRU00723"/>
    </source>
</evidence>
<feature type="zinc finger region" description="C3H1-type" evidence="4">
    <location>
        <begin position="99"/>
        <end position="127"/>
    </location>
</feature>
<dbReference type="GO" id="GO:0008270">
    <property type="term" value="F:zinc ion binding"/>
    <property type="evidence" value="ECO:0007669"/>
    <property type="project" value="UniProtKB-KW"/>
</dbReference>
<dbReference type="InterPro" id="IPR000571">
    <property type="entry name" value="Znf_CCCH"/>
</dbReference>
<feature type="zinc finger region" description="C3H1-type" evidence="4">
    <location>
        <begin position="178"/>
        <end position="203"/>
    </location>
</feature>
<accession>A0A4S8M6I1</accession>
<name>A0A4S8M6I1_DENBC</name>
<dbReference type="Pfam" id="PF14608">
    <property type="entry name" value="zf-CCCH_2"/>
    <property type="match status" value="3"/>
</dbReference>
<dbReference type="EMBL" id="ML179151">
    <property type="protein sequence ID" value="THU97641.1"/>
    <property type="molecule type" value="Genomic_DNA"/>
</dbReference>
<dbReference type="OrthoDB" id="410307at2759"/>
<dbReference type="AlphaFoldDB" id="A0A4S8M6I1"/>
<keyword evidence="2 4" id="KW-0863">Zinc-finger</keyword>
<proteinExistence type="predicted"/>
<organism evidence="7 8">
    <name type="scientific">Dendrothele bispora (strain CBS 962.96)</name>
    <dbReference type="NCBI Taxonomy" id="1314807"/>
    <lineage>
        <taxon>Eukaryota</taxon>
        <taxon>Fungi</taxon>
        <taxon>Dikarya</taxon>
        <taxon>Basidiomycota</taxon>
        <taxon>Agaricomycotina</taxon>
        <taxon>Agaricomycetes</taxon>
        <taxon>Agaricomycetidae</taxon>
        <taxon>Agaricales</taxon>
        <taxon>Agaricales incertae sedis</taxon>
        <taxon>Dendrothele</taxon>
    </lineage>
</organism>
<feature type="compositionally biased region" description="Polar residues" evidence="5">
    <location>
        <begin position="356"/>
        <end position="387"/>
    </location>
</feature>
<dbReference type="InterPro" id="IPR036855">
    <property type="entry name" value="Znf_CCCH_sf"/>
</dbReference>
<dbReference type="Pfam" id="PF00642">
    <property type="entry name" value="zf-CCCH"/>
    <property type="match status" value="1"/>
</dbReference>
<dbReference type="Gene3D" id="3.30.1370.210">
    <property type="match status" value="1"/>
</dbReference>
<evidence type="ECO:0000313" key="7">
    <source>
        <dbReference type="EMBL" id="THU97641.1"/>
    </source>
</evidence>
<feature type="compositionally biased region" description="Basic and acidic residues" evidence="5">
    <location>
        <begin position="446"/>
        <end position="458"/>
    </location>
</feature>
<feature type="zinc finger region" description="C3H1-type" evidence="4">
    <location>
        <begin position="10"/>
        <end position="36"/>
    </location>
</feature>
<feature type="region of interest" description="Disordered" evidence="5">
    <location>
        <begin position="356"/>
        <end position="461"/>
    </location>
</feature>
<evidence type="ECO:0000256" key="2">
    <source>
        <dbReference type="ARBA" id="ARBA00022771"/>
    </source>
</evidence>
<evidence type="ECO:0000256" key="3">
    <source>
        <dbReference type="ARBA" id="ARBA00022833"/>
    </source>
</evidence>
<sequence>MDFSAQSYTQASAPPCWDFMRGKCEHKNCKFTHPAGVFFSPHRDNRNSPFPAPKPLPLSSVMADEARKDDGVHDEVFAQSFGKDDNDIIPPGVFYKPIAWKTAPCRHFIRTGVCPMGDECNFIHDLSLLEAAKAGKNSQAKPNVPHNNPTMSHCWAYVQGTCRNSSCRYLHPGSIEPYKKYTPCIAWPLCPNGVHCPYKHPEPLGAFADRSTPTTLTPSTLPPVSPLSLSQPAYSPAATAPPIQPMYVSGPGYTPQLPVSPPQPVYPPCVEINGTTYYNPNPFSPSFASPTLPYIASANSFPPLSPISPVSQPYLNTNPPAFNHAAPFVHAGVAGLPPQHSLPLAHYPLTSPASIHTSETARSWRNSRPRQQQFESDTQSTLEQHPTSFAPEQIPKTRSTTTAGDSSMTRSPTSWRNNKSGSETTNVPPANYYSAAKTHKQNVSQTHHDEVYRADPKRKVGHVRRISVQVKN</sequence>
<protein>
    <recommendedName>
        <fullName evidence="6">C3H1-type domain-containing protein</fullName>
    </recommendedName>
</protein>
<feature type="compositionally biased region" description="Polar residues" evidence="5">
    <location>
        <begin position="396"/>
        <end position="428"/>
    </location>
</feature>
<feature type="zinc finger region" description="C3H1-type" evidence="4">
    <location>
        <begin position="148"/>
        <end position="174"/>
    </location>
</feature>